<dbReference type="Proteomes" id="UP000019132">
    <property type="component" value="Unassembled WGS sequence"/>
</dbReference>
<dbReference type="AlphaFoldDB" id="K3X8F5"/>
<dbReference type="EMBL" id="GL376593">
    <property type="status" value="NOT_ANNOTATED_CDS"/>
    <property type="molecule type" value="Genomic_DNA"/>
</dbReference>
<proteinExistence type="inferred from homology"/>
<feature type="transmembrane region" description="Helical" evidence="6">
    <location>
        <begin position="89"/>
        <end position="111"/>
    </location>
</feature>
<dbReference type="STRING" id="431595.K3X8F5"/>
<evidence type="ECO:0000256" key="4">
    <source>
        <dbReference type="ARBA" id="ARBA00022989"/>
    </source>
</evidence>
<dbReference type="PANTHER" id="PTHR11266">
    <property type="entry name" value="PEROXISOMAL MEMBRANE PROTEIN 2, PXMP2 MPV17"/>
    <property type="match status" value="1"/>
</dbReference>
<reference evidence="8" key="2">
    <citation type="submission" date="2010-04" db="EMBL/GenBank/DDBJ databases">
        <authorList>
            <person name="Buell R."/>
            <person name="Hamilton J."/>
            <person name="Hostetler J."/>
        </authorList>
    </citation>
    <scope>NUCLEOTIDE SEQUENCE [LARGE SCALE GENOMIC DNA]</scope>
    <source>
        <strain evidence="8">DAOM:BR144</strain>
    </source>
</reference>
<accession>K3X8F5</accession>
<keyword evidence="4 6" id="KW-1133">Transmembrane helix</keyword>
<organism evidence="7 8">
    <name type="scientific">Globisporangium ultimum (strain ATCC 200006 / CBS 805.95 / DAOM BR144)</name>
    <name type="common">Pythium ultimum</name>
    <dbReference type="NCBI Taxonomy" id="431595"/>
    <lineage>
        <taxon>Eukaryota</taxon>
        <taxon>Sar</taxon>
        <taxon>Stramenopiles</taxon>
        <taxon>Oomycota</taxon>
        <taxon>Peronosporomycetes</taxon>
        <taxon>Pythiales</taxon>
        <taxon>Pythiaceae</taxon>
        <taxon>Globisporangium</taxon>
    </lineage>
</organism>
<keyword evidence="5 6" id="KW-0472">Membrane</keyword>
<keyword evidence="3 6" id="KW-0812">Transmembrane</keyword>
<dbReference type="PANTHER" id="PTHR11266:SF80">
    <property type="entry name" value="PEROXISOMAL MEMBRANE PROTEIN 2"/>
    <property type="match status" value="1"/>
</dbReference>
<reference evidence="7" key="3">
    <citation type="submission" date="2015-02" db="UniProtKB">
        <authorList>
            <consortium name="EnsemblProtists"/>
        </authorList>
    </citation>
    <scope>IDENTIFICATION</scope>
    <source>
        <strain evidence="7">DAOM BR144</strain>
    </source>
</reference>
<dbReference type="InParanoid" id="K3X8F5"/>
<comment type="subcellular location">
    <subcellularLocation>
        <location evidence="1">Membrane</location>
        <topology evidence="1">Multi-pass membrane protein</topology>
    </subcellularLocation>
</comment>
<dbReference type="VEuPathDB" id="FungiDB:PYU1_G013475"/>
<sequence length="241" mass="26538">MGRSSFAMSTAARWTVMSQHRHFASKVFTSSSSSANENVFKRAWAKYNTLLQTHPVSTKLVTGSAIAAIGDINCQMFLEPDTRFSVKRVVIFTFLGGVVISPILHVWYGFLGRVAPGTANATIAKRLALDQFGFAPTFLPIFFTMLLTLEGNVDKVPEKLKKDWWPAVKANWGLWVPAQLINFRFVPGSLQVLFSNVVGLFWNSYLSYISHLDANAPAALEPETEPVVAVEPAAEPSSLAN</sequence>
<dbReference type="GO" id="GO:0005737">
    <property type="term" value="C:cytoplasm"/>
    <property type="evidence" value="ECO:0007669"/>
    <property type="project" value="TreeGrafter"/>
</dbReference>
<dbReference type="InterPro" id="IPR007248">
    <property type="entry name" value="Mpv17_PMP22"/>
</dbReference>
<protein>
    <submittedName>
        <fullName evidence="7">Uncharacterized protein</fullName>
    </submittedName>
</protein>
<dbReference type="OMA" id="WYQSKLA"/>
<dbReference type="HOGENOM" id="CLU_049109_4_0_1"/>
<keyword evidence="8" id="KW-1185">Reference proteome</keyword>
<name>K3X8F5_GLOUD</name>
<evidence type="ECO:0000256" key="1">
    <source>
        <dbReference type="ARBA" id="ARBA00004141"/>
    </source>
</evidence>
<evidence type="ECO:0000256" key="2">
    <source>
        <dbReference type="ARBA" id="ARBA00006824"/>
    </source>
</evidence>
<evidence type="ECO:0000256" key="3">
    <source>
        <dbReference type="ARBA" id="ARBA00022692"/>
    </source>
</evidence>
<reference evidence="8" key="1">
    <citation type="journal article" date="2010" name="Genome Biol.">
        <title>Genome sequence of the necrotrophic plant pathogen Pythium ultimum reveals original pathogenicity mechanisms and effector repertoire.</title>
        <authorList>
            <person name="Levesque C.A."/>
            <person name="Brouwer H."/>
            <person name="Cano L."/>
            <person name="Hamilton J.P."/>
            <person name="Holt C."/>
            <person name="Huitema E."/>
            <person name="Raffaele S."/>
            <person name="Robideau G.P."/>
            <person name="Thines M."/>
            <person name="Win J."/>
            <person name="Zerillo M.M."/>
            <person name="Beakes G.W."/>
            <person name="Boore J.L."/>
            <person name="Busam D."/>
            <person name="Dumas B."/>
            <person name="Ferriera S."/>
            <person name="Fuerstenberg S.I."/>
            <person name="Gachon C.M."/>
            <person name="Gaulin E."/>
            <person name="Govers F."/>
            <person name="Grenville-Briggs L."/>
            <person name="Horner N."/>
            <person name="Hostetler J."/>
            <person name="Jiang R.H."/>
            <person name="Johnson J."/>
            <person name="Krajaejun T."/>
            <person name="Lin H."/>
            <person name="Meijer H.J."/>
            <person name="Moore B."/>
            <person name="Morris P."/>
            <person name="Phuntmart V."/>
            <person name="Puiu D."/>
            <person name="Shetty J."/>
            <person name="Stajich J.E."/>
            <person name="Tripathy S."/>
            <person name="Wawra S."/>
            <person name="van West P."/>
            <person name="Whitty B.R."/>
            <person name="Coutinho P.M."/>
            <person name="Henrissat B."/>
            <person name="Martin F."/>
            <person name="Thomas P.D."/>
            <person name="Tyler B.M."/>
            <person name="De Vries R.P."/>
            <person name="Kamoun S."/>
            <person name="Yandell M."/>
            <person name="Tisserat N."/>
            <person name="Buell C.R."/>
        </authorList>
    </citation>
    <scope>NUCLEOTIDE SEQUENCE</scope>
    <source>
        <strain evidence="8">DAOM:BR144</strain>
    </source>
</reference>
<comment type="similarity">
    <text evidence="2 6">Belongs to the peroxisomal membrane protein PXMP2/4 family.</text>
</comment>
<dbReference type="Pfam" id="PF04117">
    <property type="entry name" value="Mpv17_PMP22"/>
    <property type="match status" value="1"/>
</dbReference>
<evidence type="ECO:0000313" key="8">
    <source>
        <dbReference type="Proteomes" id="UP000019132"/>
    </source>
</evidence>
<evidence type="ECO:0000313" key="7">
    <source>
        <dbReference type="EnsemblProtists" id="PYU1_T013504"/>
    </source>
</evidence>
<dbReference type="EnsemblProtists" id="PYU1_T013504">
    <property type="protein sequence ID" value="PYU1_T013504"/>
    <property type="gene ID" value="PYU1_G013475"/>
</dbReference>
<evidence type="ECO:0000256" key="6">
    <source>
        <dbReference type="RuleBase" id="RU363053"/>
    </source>
</evidence>
<dbReference type="eggNOG" id="KOG1944">
    <property type="taxonomic scope" value="Eukaryota"/>
</dbReference>
<evidence type="ECO:0000256" key="5">
    <source>
        <dbReference type="ARBA" id="ARBA00023136"/>
    </source>
</evidence>
<feature type="transmembrane region" description="Helical" evidence="6">
    <location>
        <begin position="131"/>
        <end position="149"/>
    </location>
</feature>
<dbReference type="GO" id="GO:0016020">
    <property type="term" value="C:membrane"/>
    <property type="evidence" value="ECO:0007669"/>
    <property type="project" value="UniProtKB-SubCell"/>
</dbReference>